<dbReference type="Proteomes" id="UP001196413">
    <property type="component" value="Unassembled WGS sequence"/>
</dbReference>
<evidence type="ECO:0000313" key="1">
    <source>
        <dbReference type="EMBL" id="KAJ1355108.1"/>
    </source>
</evidence>
<dbReference type="AlphaFoldDB" id="A0AAD5QKA1"/>
<reference evidence="1" key="1">
    <citation type="submission" date="2021-06" db="EMBL/GenBank/DDBJ databases">
        <title>Parelaphostrongylus tenuis whole genome reference sequence.</title>
        <authorList>
            <person name="Garwood T.J."/>
            <person name="Larsen P.A."/>
            <person name="Fountain-Jones N.M."/>
            <person name="Garbe J.R."/>
            <person name="Macchietto M.G."/>
            <person name="Kania S.A."/>
            <person name="Gerhold R.W."/>
            <person name="Richards J.E."/>
            <person name="Wolf T.M."/>
        </authorList>
    </citation>
    <scope>NUCLEOTIDE SEQUENCE</scope>
    <source>
        <strain evidence="1">MNPRO001-30</strain>
        <tissue evidence="1">Meninges</tissue>
    </source>
</reference>
<name>A0AAD5QKA1_PARTN</name>
<proteinExistence type="predicted"/>
<comment type="caution">
    <text evidence="1">The sequence shown here is derived from an EMBL/GenBank/DDBJ whole genome shotgun (WGS) entry which is preliminary data.</text>
</comment>
<dbReference type="EMBL" id="JAHQIW010002342">
    <property type="protein sequence ID" value="KAJ1355108.1"/>
    <property type="molecule type" value="Genomic_DNA"/>
</dbReference>
<organism evidence="1 2">
    <name type="scientific">Parelaphostrongylus tenuis</name>
    <name type="common">Meningeal worm</name>
    <dbReference type="NCBI Taxonomy" id="148309"/>
    <lineage>
        <taxon>Eukaryota</taxon>
        <taxon>Metazoa</taxon>
        <taxon>Ecdysozoa</taxon>
        <taxon>Nematoda</taxon>
        <taxon>Chromadorea</taxon>
        <taxon>Rhabditida</taxon>
        <taxon>Rhabditina</taxon>
        <taxon>Rhabditomorpha</taxon>
        <taxon>Strongyloidea</taxon>
        <taxon>Metastrongylidae</taxon>
        <taxon>Parelaphostrongylus</taxon>
    </lineage>
</organism>
<accession>A0AAD5QKA1</accession>
<protein>
    <submittedName>
        <fullName evidence="1">Uncharacterized protein</fullName>
    </submittedName>
</protein>
<keyword evidence="2" id="KW-1185">Reference proteome</keyword>
<evidence type="ECO:0000313" key="2">
    <source>
        <dbReference type="Proteomes" id="UP001196413"/>
    </source>
</evidence>
<gene>
    <name evidence="1" type="ORF">KIN20_012380</name>
</gene>
<sequence>MSNDLLPSVVKCEAKGEDSNQNKTKRVLYSSTCSQGSDRIQLSIHGSACSWPLVSVPKSKAVNSFPVFDEFFPPCSLTISKSARRSESISILRHHEEDEIHNHFSEQVADSRPPEDGSSSKAAFCSTLLDALNKACLRCQYLWH</sequence>